<dbReference type="SUPFAM" id="SSF50939">
    <property type="entry name" value="Sialidases"/>
    <property type="match status" value="1"/>
</dbReference>
<comment type="caution">
    <text evidence="2">The sequence shown here is derived from an EMBL/GenBank/DDBJ whole genome shotgun (WGS) entry which is preliminary data.</text>
</comment>
<accession>A0ABQ4CVQ5</accession>
<gene>
    <name evidence="2" type="ORF">Asi02nite_48870</name>
</gene>
<proteinExistence type="predicted"/>
<dbReference type="RefSeq" id="WP_203716235.1">
    <property type="nucleotide sequence ID" value="NZ_BONE01000042.1"/>
</dbReference>
<reference evidence="2 3" key="1">
    <citation type="submission" date="2021-01" db="EMBL/GenBank/DDBJ databases">
        <title>Whole genome shotgun sequence of Asanoa siamensis NBRC 107932.</title>
        <authorList>
            <person name="Komaki H."/>
            <person name="Tamura T."/>
        </authorList>
    </citation>
    <scope>NUCLEOTIDE SEQUENCE [LARGE SCALE GENOMIC DNA]</scope>
    <source>
        <strain evidence="2 3">NBRC 107932</strain>
    </source>
</reference>
<keyword evidence="3" id="KW-1185">Reference proteome</keyword>
<dbReference type="InterPro" id="IPR036278">
    <property type="entry name" value="Sialidase_sf"/>
</dbReference>
<organism evidence="2 3">
    <name type="scientific">Asanoa siamensis</name>
    <dbReference type="NCBI Taxonomy" id="926357"/>
    <lineage>
        <taxon>Bacteria</taxon>
        <taxon>Bacillati</taxon>
        <taxon>Actinomycetota</taxon>
        <taxon>Actinomycetes</taxon>
        <taxon>Micromonosporales</taxon>
        <taxon>Micromonosporaceae</taxon>
        <taxon>Asanoa</taxon>
    </lineage>
</organism>
<evidence type="ECO:0000313" key="3">
    <source>
        <dbReference type="Proteomes" id="UP000604117"/>
    </source>
</evidence>
<feature type="region of interest" description="Disordered" evidence="1">
    <location>
        <begin position="1"/>
        <end position="23"/>
    </location>
</feature>
<evidence type="ECO:0000256" key="1">
    <source>
        <dbReference type="SAM" id="MobiDB-lite"/>
    </source>
</evidence>
<name>A0ABQ4CVQ5_9ACTN</name>
<dbReference type="EMBL" id="BONE01000042">
    <property type="protein sequence ID" value="GIF75369.1"/>
    <property type="molecule type" value="Genomic_DNA"/>
</dbReference>
<sequence>MVRTEDGGQSWHQALHPQPEGKSHQLYAGDDRLVLHVEPDGYYVSYDQGRTYTHEPGAADPARPLAGDYQVCCDGDTKQKVVFFGLKDRPIATPAQPDVPNLRVVGSALHWLYAIGVDSGGRPVGSVSNDLGSTWRQVPIAGESGDIAAAQIVVDHDRTYAWLIGQPDPIGWPAIWFFDGQGWRSMGATGHPDNFLSAVALPDATLAVTTRDRPGLVSGGAFQWVDWPIGGRCGLRLLADGTLFCGDGQVNWLGVGGPGRWKWIRVLVGGAG</sequence>
<evidence type="ECO:0008006" key="4">
    <source>
        <dbReference type="Google" id="ProtNLM"/>
    </source>
</evidence>
<protein>
    <recommendedName>
        <fullName evidence="4">Exo-alpha-sialidase</fullName>
    </recommendedName>
</protein>
<evidence type="ECO:0000313" key="2">
    <source>
        <dbReference type="EMBL" id="GIF75369.1"/>
    </source>
</evidence>
<dbReference type="Proteomes" id="UP000604117">
    <property type="component" value="Unassembled WGS sequence"/>
</dbReference>